<dbReference type="InterPro" id="IPR028978">
    <property type="entry name" value="Chorismate_lyase_/UTRA_dom_sf"/>
</dbReference>
<dbReference type="CDD" id="cd07377">
    <property type="entry name" value="WHTH_GntR"/>
    <property type="match status" value="1"/>
</dbReference>
<dbReference type="InterPro" id="IPR000524">
    <property type="entry name" value="Tscrpt_reg_HTH_GntR"/>
</dbReference>
<dbReference type="Proteomes" id="UP001597474">
    <property type="component" value="Unassembled WGS sequence"/>
</dbReference>
<dbReference type="Pfam" id="PF07702">
    <property type="entry name" value="UTRA"/>
    <property type="match status" value="1"/>
</dbReference>
<dbReference type="SUPFAM" id="SSF46785">
    <property type="entry name" value="Winged helix' DNA-binding domain"/>
    <property type="match status" value="1"/>
</dbReference>
<dbReference type="PRINTS" id="PR00035">
    <property type="entry name" value="HTHGNTR"/>
</dbReference>
<dbReference type="Gene3D" id="3.40.1410.10">
    <property type="entry name" value="Chorismate lyase-like"/>
    <property type="match status" value="1"/>
</dbReference>
<dbReference type="InterPro" id="IPR036390">
    <property type="entry name" value="WH_DNA-bd_sf"/>
</dbReference>
<dbReference type="Gene3D" id="1.10.10.10">
    <property type="entry name" value="Winged helix-like DNA-binding domain superfamily/Winged helix DNA-binding domain"/>
    <property type="match status" value="1"/>
</dbReference>
<dbReference type="PANTHER" id="PTHR44846:SF16">
    <property type="entry name" value="TRANSCRIPTIONAL REGULATOR PHNF-RELATED"/>
    <property type="match status" value="1"/>
</dbReference>
<gene>
    <name evidence="5" type="ORF">ACFSUD_05040</name>
</gene>
<evidence type="ECO:0000313" key="5">
    <source>
        <dbReference type="EMBL" id="MFD2738926.1"/>
    </source>
</evidence>
<accession>A0ABW5U1A3</accession>
<evidence type="ECO:0000313" key="6">
    <source>
        <dbReference type="Proteomes" id="UP001597474"/>
    </source>
</evidence>
<keyword evidence="1" id="KW-0805">Transcription regulation</keyword>
<protein>
    <submittedName>
        <fullName evidence="5">UTRA domain-containing protein</fullName>
    </submittedName>
</protein>
<evidence type="ECO:0000256" key="1">
    <source>
        <dbReference type="ARBA" id="ARBA00023015"/>
    </source>
</evidence>
<dbReference type="SUPFAM" id="SSF64288">
    <property type="entry name" value="Chorismate lyase-like"/>
    <property type="match status" value="1"/>
</dbReference>
<dbReference type="Pfam" id="PF00392">
    <property type="entry name" value="GntR"/>
    <property type="match status" value="1"/>
</dbReference>
<sequence>MSTTFREVKADILNKIIQGVWKPGSLMPNEVELAETYDCARATVNRAMRELAEDGIIERRRKAGTRVRMAPVRQARFGIPLVRQEIEDQGAVYRYTLVRSEQQVAPDWLRARLRLKEGEAALHLICMHYADGSPYQFEDRWVNLEMLPKAAKADFTQSGPNEWLVSEVPFSDAEISFLAVQADATLAEYLGCERNDALFQIERSTWWENRAITFVRLTFRRGHRLTTQY</sequence>
<name>A0ABW5U1A3_9RHOB</name>
<evidence type="ECO:0000256" key="2">
    <source>
        <dbReference type="ARBA" id="ARBA00023125"/>
    </source>
</evidence>
<dbReference type="InterPro" id="IPR011663">
    <property type="entry name" value="UTRA"/>
</dbReference>
<dbReference type="InterPro" id="IPR050679">
    <property type="entry name" value="Bact_HTH_transcr_reg"/>
</dbReference>
<keyword evidence="3" id="KW-0804">Transcription</keyword>
<keyword evidence="2" id="KW-0238">DNA-binding</keyword>
<evidence type="ECO:0000256" key="3">
    <source>
        <dbReference type="ARBA" id="ARBA00023163"/>
    </source>
</evidence>
<evidence type="ECO:0000259" key="4">
    <source>
        <dbReference type="PROSITE" id="PS50949"/>
    </source>
</evidence>
<proteinExistence type="predicted"/>
<organism evidence="5 6">
    <name type="scientific">Sulfitobacter aestuarii</name>
    <dbReference type="NCBI Taxonomy" id="2161676"/>
    <lineage>
        <taxon>Bacteria</taxon>
        <taxon>Pseudomonadati</taxon>
        <taxon>Pseudomonadota</taxon>
        <taxon>Alphaproteobacteria</taxon>
        <taxon>Rhodobacterales</taxon>
        <taxon>Roseobacteraceae</taxon>
        <taxon>Sulfitobacter</taxon>
    </lineage>
</organism>
<dbReference type="EMBL" id="JBHUMP010000003">
    <property type="protein sequence ID" value="MFD2738926.1"/>
    <property type="molecule type" value="Genomic_DNA"/>
</dbReference>
<dbReference type="PROSITE" id="PS50949">
    <property type="entry name" value="HTH_GNTR"/>
    <property type="match status" value="1"/>
</dbReference>
<feature type="domain" description="HTH gntR-type" evidence="4">
    <location>
        <begin position="2"/>
        <end position="70"/>
    </location>
</feature>
<dbReference type="PANTHER" id="PTHR44846">
    <property type="entry name" value="MANNOSYL-D-GLYCERATE TRANSPORT/METABOLISM SYSTEM REPRESSOR MNGR-RELATED"/>
    <property type="match status" value="1"/>
</dbReference>
<dbReference type="SMART" id="SM00866">
    <property type="entry name" value="UTRA"/>
    <property type="match status" value="1"/>
</dbReference>
<dbReference type="RefSeq" id="WP_386372087.1">
    <property type="nucleotide sequence ID" value="NZ_JBHUMP010000003.1"/>
</dbReference>
<dbReference type="InterPro" id="IPR036388">
    <property type="entry name" value="WH-like_DNA-bd_sf"/>
</dbReference>
<keyword evidence="6" id="KW-1185">Reference proteome</keyword>
<comment type="caution">
    <text evidence="5">The sequence shown here is derived from an EMBL/GenBank/DDBJ whole genome shotgun (WGS) entry which is preliminary data.</text>
</comment>
<reference evidence="6" key="1">
    <citation type="journal article" date="2019" name="Int. J. Syst. Evol. Microbiol.">
        <title>The Global Catalogue of Microorganisms (GCM) 10K type strain sequencing project: providing services to taxonomists for standard genome sequencing and annotation.</title>
        <authorList>
            <consortium name="The Broad Institute Genomics Platform"/>
            <consortium name="The Broad Institute Genome Sequencing Center for Infectious Disease"/>
            <person name="Wu L."/>
            <person name="Ma J."/>
        </authorList>
    </citation>
    <scope>NUCLEOTIDE SEQUENCE [LARGE SCALE GENOMIC DNA]</scope>
    <source>
        <strain evidence="6">TISTR 2562</strain>
    </source>
</reference>
<dbReference type="SMART" id="SM00345">
    <property type="entry name" value="HTH_GNTR"/>
    <property type="match status" value="1"/>
</dbReference>